<comment type="similarity">
    <text evidence="1">Belongs to the DNA mismatch repair MutL/HexB family.</text>
</comment>
<dbReference type="PANTHER" id="PTHR10073:SF47">
    <property type="entry name" value="DNA MISMATCH REPAIR PROTEIN MLH3"/>
    <property type="match status" value="1"/>
</dbReference>
<dbReference type="InterPro" id="IPR020568">
    <property type="entry name" value="Ribosomal_Su5_D2-typ_SF"/>
</dbReference>
<keyword evidence="2" id="KW-0227">DNA damage</keyword>
<dbReference type="InterPro" id="IPR042120">
    <property type="entry name" value="MutL_C_dimsub"/>
</dbReference>
<dbReference type="InterPro" id="IPR036890">
    <property type="entry name" value="HATPase_C_sf"/>
</dbReference>
<gene>
    <name evidence="7" type="ORF">Din_040884</name>
</gene>
<dbReference type="EMBL" id="GHES01040884">
    <property type="protein sequence ID" value="MPA71443.1"/>
    <property type="molecule type" value="Transcribed_RNA"/>
</dbReference>
<dbReference type="SMART" id="SM01340">
    <property type="entry name" value="DNA_mis_repair"/>
    <property type="match status" value="1"/>
</dbReference>
<dbReference type="SUPFAM" id="SSF55874">
    <property type="entry name" value="ATPase domain of HSP90 chaperone/DNA topoisomerase II/histidine kinase"/>
    <property type="match status" value="1"/>
</dbReference>
<dbReference type="GO" id="GO:0005524">
    <property type="term" value="F:ATP binding"/>
    <property type="evidence" value="ECO:0007669"/>
    <property type="project" value="InterPro"/>
</dbReference>
<evidence type="ECO:0000256" key="3">
    <source>
        <dbReference type="ARBA" id="ARBA00023204"/>
    </source>
</evidence>
<dbReference type="GO" id="GO:0032300">
    <property type="term" value="C:mismatch repair complex"/>
    <property type="evidence" value="ECO:0007669"/>
    <property type="project" value="InterPro"/>
</dbReference>
<evidence type="ECO:0000256" key="1">
    <source>
        <dbReference type="ARBA" id="ARBA00006082"/>
    </source>
</evidence>
<dbReference type="Gene3D" id="3.30.565.10">
    <property type="entry name" value="Histidine kinase-like ATPase, C-terminal domain"/>
    <property type="match status" value="1"/>
</dbReference>
<dbReference type="AlphaFoldDB" id="A0A5B7BWE8"/>
<dbReference type="Pfam" id="PF01119">
    <property type="entry name" value="DNA_mis_repair"/>
    <property type="match status" value="1"/>
</dbReference>
<dbReference type="InterPro" id="IPR014721">
    <property type="entry name" value="Ribsml_uS5_D2-typ_fold_subgr"/>
</dbReference>
<dbReference type="Gene3D" id="3.30.230.10">
    <property type="match status" value="1"/>
</dbReference>
<dbReference type="GO" id="GO:0006298">
    <property type="term" value="P:mismatch repair"/>
    <property type="evidence" value="ECO:0007669"/>
    <property type="project" value="InterPro"/>
</dbReference>
<keyword evidence="3" id="KW-0234">DNA repair</keyword>
<evidence type="ECO:0000256" key="4">
    <source>
        <dbReference type="SAM" id="MobiDB-lite"/>
    </source>
</evidence>
<dbReference type="InterPro" id="IPR038973">
    <property type="entry name" value="MutL/Mlh/Pms-like"/>
</dbReference>
<dbReference type="GO" id="GO:0016887">
    <property type="term" value="F:ATP hydrolysis activity"/>
    <property type="evidence" value="ECO:0007669"/>
    <property type="project" value="InterPro"/>
</dbReference>
<dbReference type="FunFam" id="3.30.565.10:FF:000003">
    <property type="entry name" value="DNA mismatch repair endonuclease MutL"/>
    <property type="match status" value="1"/>
</dbReference>
<dbReference type="Pfam" id="PF08676">
    <property type="entry name" value="MutL_C"/>
    <property type="match status" value="1"/>
</dbReference>
<dbReference type="GO" id="GO:0030983">
    <property type="term" value="F:mismatched DNA binding"/>
    <property type="evidence" value="ECO:0007669"/>
    <property type="project" value="InterPro"/>
</dbReference>
<dbReference type="InterPro" id="IPR013507">
    <property type="entry name" value="DNA_mismatch_S5_2-like"/>
</dbReference>
<feature type="compositionally biased region" description="Basic and acidic residues" evidence="4">
    <location>
        <begin position="987"/>
        <end position="997"/>
    </location>
</feature>
<reference evidence="7" key="1">
    <citation type="submission" date="2019-08" db="EMBL/GenBank/DDBJ databases">
        <title>Reference gene set and small RNA set construction with multiple tissues from Davidia involucrata Baill.</title>
        <authorList>
            <person name="Yang H."/>
            <person name="Zhou C."/>
            <person name="Li G."/>
            <person name="Wang J."/>
            <person name="Gao P."/>
            <person name="Wang M."/>
            <person name="Wang R."/>
            <person name="Zhao Y."/>
        </authorList>
    </citation>
    <scope>NUCLEOTIDE SEQUENCE</scope>
    <source>
        <tissue evidence="7">Mixed with DoveR01_LX</tissue>
    </source>
</reference>
<evidence type="ECO:0000256" key="2">
    <source>
        <dbReference type="ARBA" id="ARBA00022763"/>
    </source>
</evidence>
<dbReference type="PANTHER" id="PTHR10073">
    <property type="entry name" value="DNA MISMATCH REPAIR PROTEIN MLH, PMS, MUTL"/>
    <property type="match status" value="1"/>
</dbReference>
<dbReference type="SUPFAM" id="SSF118116">
    <property type="entry name" value="DNA mismatch repair protein MutL"/>
    <property type="match status" value="1"/>
</dbReference>
<protein>
    <submittedName>
        <fullName evidence="7">Putative DNA mismatch repair protein MLH3 isoform X1</fullName>
    </submittedName>
</protein>
<feature type="domain" description="DNA mismatch repair protein S5" evidence="6">
    <location>
        <begin position="214"/>
        <end position="349"/>
    </location>
</feature>
<dbReference type="NCBIfam" id="TIGR00585">
    <property type="entry name" value="mutl"/>
    <property type="match status" value="1"/>
</dbReference>
<dbReference type="GO" id="GO:0140664">
    <property type="term" value="F:ATP-dependent DNA damage sensor activity"/>
    <property type="evidence" value="ECO:0007669"/>
    <property type="project" value="InterPro"/>
</dbReference>
<accession>A0A5B7BWE8</accession>
<dbReference type="InterPro" id="IPR002099">
    <property type="entry name" value="MutL/Mlh/PMS"/>
</dbReference>
<dbReference type="InterPro" id="IPR014790">
    <property type="entry name" value="MutL_C"/>
</dbReference>
<evidence type="ECO:0000259" key="5">
    <source>
        <dbReference type="SMART" id="SM00853"/>
    </source>
</evidence>
<dbReference type="InterPro" id="IPR037198">
    <property type="entry name" value="MutL_C_sf"/>
</dbReference>
<evidence type="ECO:0000313" key="7">
    <source>
        <dbReference type="EMBL" id="MPA71443.1"/>
    </source>
</evidence>
<dbReference type="SUPFAM" id="SSF54211">
    <property type="entry name" value="Ribosomal protein S5 domain 2-like"/>
    <property type="match status" value="1"/>
</dbReference>
<dbReference type="Gene3D" id="3.30.1540.20">
    <property type="entry name" value="MutL, C-terminal domain, dimerisation subdomain"/>
    <property type="match status" value="2"/>
</dbReference>
<proteinExistence type="inferred from homology"/>
<feature type="domain" description="MutL C-terminal dimerisation" evidence="5">
    <location>
        <begin position="1030"/>
        <end position="1190"/>
    </location>
</feature>
<organism evidence="7">
    <name type="scientific">Davidia involucrata</name>
    <name type="common">Dove tree</name>
    <dbReference type="NCBI Taxonomy" id="16924"/>
    <lineage>
        <taxon>Eukaryota</taxon>
        <taxon>Viridiplantae</taxon>
        <taxon>Streptophyta</taxon>
        <taxon>Embryophyta</taxon>
        <taxon>Tracheophyta</taxon>
        <taxon>Spermatophyta</taxon>
        <taxon>Magnoliopsida</taxon>
        <taxon>eudicotyledons</taxon>
        <taxon>Gunneridae</taxon>
        <taxon>Pentapetalae</taxon>
        <taxon>asterids</taxon>
        <taxon>Cornales</taxon>
        <taxon>Nyssaceae</taxon>
        <taxon>Davidia</taxon>
    </lineage>
</organism>
<sequence>MGNIKHLPEAVHSSVRSGIILFDLTRVVEELIFNSLDAGALKVCVAIGVGTCYVKVVDNGSGITRDGLVLLGERYATSKLDQLADMDDATGSFGFRGETLGSISDVSLLEIVTKAHGRPNGYRKVMKGCKCLYLGIDDDRQDVGTTVIVRDLFYNQPVRRKHMQSSPKKVLHSVKKCVLRIAFVHPKVSFKFVDIESEDELLCTYPSLSPLSLLTSSFGIEVSSSLRELDVSDGVLKLSGYMTGPCDTSSVKAFQYVYINSRYICKGPIHKLLNQLATRFNCSDQWKANIRSQNGKRSRSQTYATYILNLSCPRSCYDLTFEPSKTSVEFKDWVSISNFIEKAITNFWSEYVSYGDSLSHGTDISRKDDMWKEGDNLVSVEEDFPAKFETAKKRCRIQNHQASFGLPSHQLKMLTEESDHMSHWKDSKSCCRKSCRNASEFREHQTGIGFDCQTDYSFQSCDGSFAQCRVTENEEGSSHMWAHDNNIFCAEDHFFGNKLFPIERSNEYTNNVLGSRWEDTRLKVGANMSNGLTECALSCDCFEFGDDMDKVSKNLKKPFLQSCSSRSSLPPDEVSFASDEGFQFQIGGFRTKWKRLDSGDRVDLGELDDSNQRSDFLPRTLWQNEEESSWSSPRLVTKCDMHTGLEFLSRDSIKSLPVAGECFAEENDLLPDSATQIGKFGSSHWSFYSKWSSVTSDPLLGTKPLDVECFIEEDALERHIKYDNSARHDYWADRGGRDNVLSSNTMQNNFICENRSSLSCTNISTDFKGYTGSKEDICEFLQGYNQDDVFFPSGSDAFTDETEWLCLDSRGKDRTKNCAVPSHHSPSSIYIDKDENQRNQLIYQEEKYICKRRPRRSHSAPPFYKGKKTFFALNNQITMEAGKPNAQSIHDAPTLREASGLKHPQLSSGACQIHSKPGFVEDSLIHTRPDLKRTLDMNEIQKCEMQKKSQGLRAYNMDSVEDIMSKEIQDSLDSGLKWRKSCPQPTNRDRSHDHHNQDSILDISSGLLHLAGDSLVPESISKNCLEDAKVLQQVDKKFIPVVAGEVLALIDQHAADERIRLEELRQKVLSGEMKTITHLDAEQELVLPEIGYQLLHNYAEQIQNWGWICNIHAQGLRSFKKNLNLLHRRPSTVTLLAVPCILGVNLTDIDLLEFLQQLADTDGSSTIPPSVLRVLNFKACRGAIMFGDPLLPSECSLIVEELKHTSLCFQCAHGRPTTAPLVNLGALHKQIAKLGSWNGGSNKLWWHGLRRHELSLERSKQRLSSARGLC</sequence>
<feature type="region of interest" description="Disordered" evidence="4">
    <location>
        <begin position="976"/>
        <end position="997"/>
    </location>
</feature>
<name>A0A5B7BWE8_DAVIN</name>
<dbReference type="SMART" id="SM00853">
    <property type="entry name" value="MutL_C"/>
    <property type="match status" value="1"/>
</dbReference>
<dbReference type="Pfam" id="PF13589">
    <property type="entry name" value="HATPase_c_3"/>
    <property type="match status" value="1"/>
</dbReference>
<evidence type="ECO:0000259" key="6">
    <source>
        <dbReference type="SMART" id="SM01340"/>
    </source>
</evidence>